<evidence type="ECO:0000313" key="3">
    <source>
        <dbReference type="RefSeq" id="XP_009782599.1"/>
    </source>
</evidence>
<dbReference type="Proteomes" id="UP000189701">
    <property type="component" value="Unplaced"/>
</dbReference>
<name>A0A1U7X6T4_NICSY</name>
<reference evidence="2" key="1">
    <citation type="journal article" date="2013" name="Genome Biol.">
        <title>Reference genomes and transcriptomes of Nicotiana sylvestris and Nicotiana tomentosiformis.</title>
        <authorList>
            <person name="Sierro N."/>
            <person name="Battey J.N."/>
            <person name="Ouadi S."/>
            <person name="Bovet L."/>
            <person name="Goepfert S."/>
            <person name="Bakaher N."/>
            <person name="Peitsch M.C."/>
            <person name="Ivanov N.V."/>
        </authorList>
    </citation>
    <scope>NUCLEOTIDE SEQUENCE [LARGE SCALE GENOMIC DNA]</scope>
</reference>
<dbReference type="PANTHER" id="PTHR33116">
    <property type="entry name" value="REVERSE TRANSCRIPTASE ZINC-BINDING DOMAIN-CONTAINING PROTEIN-RELATED-RELATED"/>
    <property type="match status" value="1"/>
</dbReference>
<dbReference type="InterPro" id="IPR026960">
    <property type="entry name" value="RVT-Znf"/>
</dbReference>
<evidence type="ECO:0000259" key="1">
    <source>
        <dbReference type="Pfam" id="PF13966"/>
    </source>
</evidence>
<sequence>MEYVTTVSYSLLLNGGLTAKFQGKKRLRQGDPISPYLFVLVMEYLSRTLKSLKANLDFNYYPRSGLKANMEKSALYIAGVTREFKEMILEEMQFTARELPFKYLGVPFGRLQLLKSVIFEMQTYWHRKIFDIKNWFIEKHSNADMSIYYRQGKFSIKQLYIAMRPQCQKSPWKRVTTGSNAIPKYQFILWLALHRRLAIVDRLRIWGITVESNCVLCGKKVNESMEHMWFVCDYSRTIWATLLQWLEEKHHIGSWEEEIEWIKRKTASKARGEILIFLFTAVVYHVWTERNQRRFQGKMLACTQRIKDIVLKMHIRGQSEAKWHKELEILKNFPS</sequence>
<gene>
    <name evidence="3" type="primary">LOC104231324</name>
</gene>
<dbReference type="eggNOG" id="KOG1075">
    <property type="taxonomic scope" value="Eukaryota"/>
</dbReference>
<organism evidence="2 3">
    <name type="scientific">Nicotiana sylvestris</name>
    <name type="common">Wood tobacco</name>
    <name type="synonym">South American tobacco</name>
    <dbReference type="NCBI Taxonomy" id="4096"/>
    <lineage>
        <taxon>Eukaryota</taxon>
        <taxon>Viridiplantae</taxon>
        <taxon>Streptophyta</taxon>
        <taxon>Embryophyta</taxon>
        <taxon>Tracheophyta</taxon>
        <taxon>Spermatophyta</taxon>
        <taxon>Magnoliopsida</taxon>
        <taxon>eudicotyledons</taxon>
        <taxon>Gunneridae</taxon>
        <taxon>Pentapetalae</taxon>
        <taxon>asterids</taxon>
        <taxon>lamiids</taxon>
        <taxon>Solanales</taxon>
        <taxon>Solanaceae</taxon>
        <taxon>Nicotianoideae</taxon>
        <taxon>Nicotianeae</taxon>
        <taxon>Nicotiana</taxon>
    </lineage>
</organism>
<evidence type="ECO:0000313" key="2">
    <source>
        <dbReference type="Proteomes" id="UP000189701"/>
    </source>
</evidence>
<feature type="domain" description="Reverse transcriptase zinc-binding" evidence="1">
    <location>
        <begin position="154"/>
        <end position="239"/>
    </location>
</feature>
<protein>
    <submittedName>
        <fullName evidence="3">Uncharacterized protein LOC104231324</fullName>
    </submittedName>
</protein>
<reference evidence="3" key="2">
    <citation type="submission" date="2025-08" db="UniProtKB">
        <authorList>
            <consortium name="RefSeq"/>
        </authorList>
    </citation>
    <scope>IDENTIFICATION</scope>
    <source>
        <tissue evidence="3">Leaf</tissue>
    </source>
</reference>
<dbReference type="Pfam" id="PF13966">
    <property type="entry name" value="zf-RVT"/>
    <property type="match status" value="1"/>
</dbReference>
<dbReference type="PANTHER" id="PTHR33116:SF66">
    <property type="entry name" value="REVERSE TRANSCRIPTASE ZINC-BINDING DOMAIN-CONTAINING PROTEIN"/>
    <property type="match status" value="1"/>
</dbReference>
<dbReference type="AlphaFoldDB" id="A0A1U7X6T4"/>
<dbReference type="RefSeq" id="XP_009782599.1">
    <property type="nucleotide sequence ID" value="XM_009784297.1"/>
</dbReference>
<accession>A0A1U7X6T4</accession>
<keyword evidence="2" id="KW-1185">Reference proteome</keyword>
<proteinExistence type="predicted"/>